<dbReference type="PANTHER" id="PTHR16119">
    <property type="entry name" value="TRANSMEMBRANE PROTEIN 144"/>
    <property type="match status" value="1"/>
</dbReference>
<feature type="transmembrane region" description="Helical" evidence="7">
    <location>
        <begin position="61"/>
        <end position="77"/>
    </location>
</feature>
<feature type="transmembrane region" description="Helical" evidence="7">
    <location>
        <begin position="122"/>
        <end position="141"/>
    </location>
</feature>
<feature type="transmembrane region" description="Helical" evidence="7">
    <location>
        <begin position="215"/>
        <end position="233"/>
    </location>
</feature>
<evidence type="ECO:0000256" key="4">
    <source>
        <dbReference type="ARBA" id="ARBA00022692"/>
    </source>
</evidence>
<feature type="transmembrane region" description="Helical" evidence="7">
    <location>
        <begin position="186"/>
        <end position="203"/>
    </location>
</feature>
<keyword evidence="4 7" id="KW-0812">Transmembrane</keyword>
<dbReference type="GO" id="GO:0012505">
    <property type="term" value="C:endomembrane system"/>
    <property type="evidence" value="ECO:0007669"/>
    <property type="project" value="UniProtKB-SubCell"/>
</dbReference>
<dbReference type="GO" id="GO:0016020">
    <property type="term" value="C:membrane"/>
    <property type="evidence" value="ECO:0007669"/>
    <property type="project" value="InterPro"/>
</dbReference>
<comment type="caution">
    <text evidence="8">The sequence shown here is derived from an EMBL/GenBank/DDBJ whole genome shotgun (WGS) entry which is preliminary data.</text>
</comment>
<dbReference type="AlphaFoldDB" id="A0A0C2WA11"/>
<evidence type="ECO:0000256" key="5">
    <source>
        <dbReference type="ARBA" id="ARBA00022989"/>
    </source>
</evidence>
<dbReference type="NCBIfam" id="TIGR00776">
    <property type="entry name" value="RhaT"/>
    <property type="match status" value="1"/>
</dbReference>
<protein>
    <submittedName>
        <fullName evidence="8">Sugar transport family protein</fullName>
    </submittedName>
</protein>
<dbReference type="PANTHER" id="PTHR16119:SF17">
    <property type="entry name" value="TRANSMEMBRANE PROTEIN 144"/>
    <property type="match status" value="1"/>
</dbReference>
<comment type="subcellular location">
    <subcellularLocation>
        <location evidence="1">Endomembrane system</location>
        <topology evidence="1">Multi-pass membrane protein</topology>
    </subcellularLocation>
</comment>
<dbReference type="CDD" id="cd23112">
    <property type="entry name" value="glucose_uptake_GlcU"/>
    <property type="match status" value="1"/>
</dbReference>
<evidence type="ECO:0000256" key="1">
    <source>
        <dbReference type="ARBA" id="ARBA00004127"/>
    </source>
</evidence>
<reference evidence="8 9" key="1">
    <citation type="submission" date="2015-01" db="EMBL/GenBank/DDBJ databases">
        <title>Jeotgalibacillus campisalis genome sequencing.</title>
        <authorList>
            <person name="Goh K.M."/>
            <person name="Chan K.-G."/>
            <person name="Yaakop A.S."/>
            <person name="Ee R."/>
            <person name="Gan H.M."/>
            <person name="Chan C.S."/>
        </authorList>
    </citation>
    <scope>NUCLEOTIDE SEQUENCE [LARGE SCALE GENOMIC DNA]</scope>
    <source>
        <strain evidence="8 9">SF-57</strain>
    </source>
</reference>
<evidence type="ECO:0000256" key="7">
    <source>
        <dbReference type="SAM" id="Phobius"/>
    </source>
</evidence>
<feature type="transmembrane region" description="Helical" evidence="7">
    <location>
        <begin position="98"/>
        <end position="116"/>
    </location>
</feature>
<keyword evidence="6 7" id="KW-0472">Membrane</keyword>
<gene>
    <name evidence="8" type="ORF">KR50_02220</name>
</gene>
<evidence type="ECO:0000256" key="2">
    <source>
        <dbReference type="ARBA" id="ARBA00006117"/>
    </source>
</evidence>
<keyword evidence="5 7" id="KW-1133">Transmembrane helix</keyword>
<dbReference type="GO" id="GO:0015144">
    <property type="term" value="F:carbohydrate transmembrane transporter activity"/>
    <property type="evidence" value="ECO:0007669"/>
    <property type="project" value="InterPro"/>
</dbReference>
<feature type="transmembrane region" description="Helical" evidence="7">
    <location>
        <begin position="37"/>
        <end position="55"/>
    </location>
</feature>
<keyword evidence="3 8" id="KW-0813">Transport</keyword>
<dbReference type="Proteomes" id="UP000031972">
    <property type="component" value="Unassembled WGS sequence"/>
</dbReference>
<dbReference type="SUPFAM" id="SSF103481">
    <property type="entry name" value="Multidrug resistance efflux transporter EmrE"/>
    <property type="match status" value="2"/>
</dbReference>
<sequence>MKGGMNVDILVALIPAVMWGSILLVSTKLGGGPYSQVVGTTFGALIFSIVAIFFISPEFTLTAIIVSFISGLLWALGQMNQFRTVTHLGVSKTLPISTGLQLVGTSLFGVLAFGEWSTTMKLIIGISALLLICLGVVLTSYQEKDGQESKEGSPLKKGIPLLLISTVGYVGYVVIIRWFNIDGWTAILPQSAGMVTGAILLSLKHKPFTKYTVRNIIPGLMWATGNLALLLSIPKVGTATSFSLSQTGIIISTLGGIFLLGEKKTKKQLVFVVIGCILIIIGGVMLGFTKE</sequence>
<evidence type="ECO:0000313" key="9">
    <source>
        <dbReference type="Proteomes" id="UP000031972"/>
    </source>
</evidence>
<keyword evidence="9" id="KW-1185">Reference proteome</keyword>
<evidence type="ECO:0000256" key="6">
    <source>
        <dbReference type="ARBA" id="ARBA00023136"/>
    </source>
</evidence>
<evidence type="ECO:0000256" key="3">
    <source>
        <dbReference type="ARBA" id="ARBA00022597"/>
    </source>
</evidence>
<name>A0A0C2WA11_9BACL</name>
<feature type="transmembrane region" description="Helical" evidence="7">
    <location>
        <begin position="161"/>
        <end position="180"/>
    </location>
</feature>
<accession>A0A0C2WA11</accession>
<organism evidence="8 9">
    <name type="scientific">Jeotgalibacillus campisalis</name>
    <dbReference type="NCBI Taxonomy" id="220754"/>
    <lineage>
        <taxon>Bacteria</taxon>
        <taxon>Bacillati</taxon>
        <taxon>Bacillota</taxon>
        <taxon>Bacilli</taxon>
        <taxon>Bacillales</taxon>
        <taxon>Caryophanaceae</taxon>
        <taxon>Jeotgalibacillus</taxon>
    </lineage>
</organism>
<comment type="similarity">
    <text evidence="2">Belongs to the GRP transporter (TC 2.A.7.5) family.</text>
</comment>
<feature type="transmembrane region" description="Helical" evidence="7">
    <location>
        <begin position="239"/>
        <end position="260"/>
    </location>
</feature>
<dbReference type="EMBL" id="JXRR01000001">
    <property type="protein sequence ID" value="KIL52893.1"/>
    <property type="molecule type" value="Genomic_DNA"/>
</dbReference>
<keyword evidence="3 8" id="KW-0762">Sugar transport</keyword>
<feature type="transmembrane region" description="Helical" evidence="7">
    <location>
        <begin position="269"/>
        <end position="288"/>
    </location>
</feature>
<dbReference type="InterPro" id="IPR010651">
    <property type="entry name" value="Sugar_transport"/>
</dbReference>
<dbReference type="InterPro" id="IPR037185">
    <property type="entry name" value="EmrE-like"/>
</dbReference>
<dbReference type="Pfam" id="PF06800">
    <property type="entry name" value="Sugar_transport"/>
    <property type="match status" value="1"/>
</dbReference>
<proteinExistence type="inferred from homology"/>
<feature type="transmembrane region" description="Helical" evidence="7">
    <location>
        <begin position="6"/>
        <end position="25"/>
    </location>
</feature>
<dbReference type="PATRIC" id="fig|220754.4.peg.225"/>
<evidence type="ECO:0000313" key="8">
    <source>
        <dbReference type="EMBL" id="KIL52893.1"/>
    </source>
</evidence>